<evidence type="ECO:0000256" key="9">
    <source>
        <dbReference type="ARBA" id="ARBA00023136"/>
    </source>
</evidence>
<keyword evidence="7" id="KW-1005">Bacterial flagellum biogenesis</keyword>
<gene>
    <name evidence="12" type="primary">fliJ</name>
    <name evidence="12" type="ORF">C798_11035</name>
</gene>
<accession>A0A6M3ZZB8</accession>
<dbReference type="GO" id="GO:0015031">
    <property type="term" value="P:protein transport"/>
    <property type="evidence" value="ECO:0007669"/>
    <property type="project" value="UniProtKB-KW"/>
</dbReference>
<dbReference type="InterPro" id="IPR012823">
    <property type="entry name" value="Flagell_FliJ"/>
</dbReference>
<keyword evidence="9" id="KW-0472">Membrane</keyword>
<dbReference type="PANTHER" id="PTHR38786:SF1">
    <property type="entry name" value="FLAGELLAR FLIJ PROTEIN"/>
    <property type="match status" value="1"/>
</dbReference>
<dbReference type="PANTHER" id="PTHR38786">
    <property type="entry name" value="FLAGELLAR FLIJ PROTEIN"/>
    <property type="match status" value="1"/>
</dbReference>
<feature type="region of interest" description="Disordered" evidence="11">
    <location>
        <begin position="115"/>
        <end position="147"/>
    </location>
</feature>
<name>A0A6M3ZZB8_9BURK</name>
<keyword evidence="10" id="KW-1006">Bacterial flagellum protein export</keyword>
<keyword evidence="5" id="KW-1003">Cell membrane</keyword>
<evidence type="ECO:0000256" key="4">
    <source>
        <dbReference type="ARBA" id="ARBA00022448"/>
    </source>
</evidence>
<dbReference type="InterPro" id="IPR053716">
    <property type="entry name" value="Flag_assembly_chemotaxis_eff"/>
</dbReference>
<keyword evidence="12" id="KW-0282">Flagellum</keyword>
<dbReference type="GO" id="GO:0009288">
    <property type="term" value="C:bacterial-type flagellum"/>
    <property type="evidence" value="ECO:0007669"/>
    <property type="project" value="InterPro"/>
</dbReference>
<evidence type="ECO:0000256" key="6">
    <source>
        <dbReference type="ARBA" id="ARBA00022500"/>
    </source>
</evidence>
<sequence length="147" mass="16994">MATPSALDTLIELATKETDEATKRLGRAIRVSEEAQQKLGILQQYRDDYAARFQETLTNGLTALAYRNFQLFLEKIDTAIDGQVNVVQSSQQRVAEARAAWQACERKRMSYDTLATRARDQEMRKENKRDQKSMDEHASRISFYKQR</sequence>
<dbReference type="PRINTS" id="PR01004">
    <property type="entry name" value="FLGFLIJ"/>
</dbReference>
<dbReference type="Gene3D" id="1.10.287.1700">
    <property type="match status" value="1"/>
</dbReference>
<dbReference type="GO" id="GO:0071973">
    <property type="term" value="P:bacterial-type flagellum-dependent cell motility"/>
    <property type="evidence" value="ECO:0007669"/>
    <property type="project" value="InterPro"/>
</dbReference>
<dbReference type="AlphaFoldDB" id="A0A6M3ZZB8"/>
<evidence type="ECO:0000256" key="8">
    <source>
        <dbReference type="ARBA" id="ARBA00022927"/>
    </source>
</evidence>
<evidence type="ECO:0000256" key="3">
    <source>
        <dbReference type="ARBA" id="ARBA00020392"/>
    </source>
</evidence>
<feature type="compositionally biased region" description="Basic and acidic residues" evidence="11">
    <location>
        <begin position="117"/>
        <end position="139"/>
    </location>
</feature>
<dbReference type="GO" id="GO:0005886">
    <property type="term" value="C:plasma membrane"/>
    <property type="evidence" value="ECO:0007669"/>
    <property type="project" value="UniProtKB-SubCell"/>
</dbReference>
<dbReference type="GO" id="GO:0044781">
    <property type="term" value="P:bacterial-type flagellum organization"/>
    <property type="evidence" value="ECO:0007669"/>
    <property type="project" value="UniProtKB-KW"/>
</dbReference>
<evidence type="ECO:0000256" key="2">
    <source>
        <dbReference type="ARBA" id="ARBA00010004"/>
    </source>
</evidence>
<keyword evidence="12" id="KW-0966">Cell projection</keyword>
<comment type="similarity">
    <text evidence="2">Belongs to the FliJ family.</text>
</comment>
<protein>
    <recommendedName>
        <fullName evidence="3">Flagellar FliJ protein</fullName>
    </recommendedName>
</protein>
<dbReference type="EMBL" id="CP008956">
    <property type="protein sequence ID" value="QJQ03897.1"/>
    <property type="molecule type" value="Genomic_DNA"/>
</dbReference>
<keyword evidence="12" id="KW-0969">Cilium</keyword>
<dbReference type="PIRSF" id="PIRSF019404">
    <property type="entry name" value="FliJ"/>
    <property type="match status" value="1"/>
</dbReference>
<dbReference type="NCBIfam" id="TIGR02473">
    <property type="entry name" value="flagell_FliJ"/>
    <property type="match status" value="1"/>
</dbReference>
<keyword evidence="8" id="KW-0653">Protein transport</keyword>
<evidence type="ECO:0000313" key="12">
    <source>
        <dbReference type="EMBL" id="QJQ03897.1"/>
    </source>
</evidence>
<evidence type="ECO:0000256" key="1">
    <source>
        <dbReference type="ARBA" id="ARBA00004413"/>
    </source>
</evidence>
<evidence type="ECO:0000256" key="7">
    <source>
        <dbReference type="ARBA" id="ARBA00022795"/>
    </source>
</evidence>
<reference evidence="12 13" key="1">
    <citation type="journal article" date="2012" name="J. Bacteriol.">
        <title>Genome sequence of the pathogenic Herbaspirillum seropedicae strain Os34, isolated from rice roots.</title>
        <authorList>
            <person name="Ye W."/>
            <person name="Ye S."/>
            <person name="Liu J."/>
            <person name="Chang S."/>
            <person name="Chen M."/>
            <person name="Zhu B."/>
            <person name="Guo L."/>
            <person name="An Q."/>
        </authorList>
    </citation>
    <scope>NUCLEOTIDE SEQUENCE [LARGE SCALE GENOMIC DNA]</scope>
    <source>
        <strain evidence="12 13">Os34</strain>
    </source>
</reference>
<evidence type="ECO:0000256" key="5">
    <source>
        <dbReference type="ARBA" id="ARBA00022475"/>
    </source>
</evidence>
<dbReference type="InterPro" id="IPR052570">
    <property type="entry name" value="FliJ"/>
</dbReference>
<dbReference type="RefSeq" id="WP_026051956.1">
    <property type="nucleotide sequence ID" value="NZ_CP008956.1"/>
</dbReference>
<evidence type="ECO:0000256" key="11">
    <source>
        <dbReference type="SAM" id="MobiDB-lite"/>
    </source>
</evidence>
<evidence type="ECO:0000313" key="13">
    <source>
        <dbReference type="Proteomes" id="UP000501648"/>
    </source>
</evidence>
<keyword evidence="6" id="KW-0145">Chemotaxis</keyword>
<evidence type="ECO:0000256" key="10">
    <source>
        <dbReference type="ARBA" id="ARBA00023225"/>
    </source>
</evidence>
<organism evidence="12 13">
    <name type="scientific">Herbaspirillum rubrisubalbicans Os34</name>
    <dbReference type="NCBI Taxonomy" id="1235827"/>
    <lineage>
        <taxon>Bacteria</taxon>
        <taxon>Pseudomonadati</taxon>
        <taxon>Pseudomonadota</taxon>
        <taxon>Betaproteobacteria</taxon>
        <taxon>Burkholderiales</taxon>
        <taxon>Oxalobacteraceae</taxon>
        <taxon>Herbaspirillum</taxon>
    </lineage>
</organism>
<keyword evidence="4" id="KW-0813">Transport</keyword>
<dbReference type="Proteomes" id="UP000501648">
    <property type="component" value="Chromosome"/>
</dbReference>
<dbReference type="Pfam" id="PF02050">
    <property type="entry name" value="FliJ"/>
    <property type="match status" value="1"/>
</dbReference>
<comment type="subcellular location">
    <subcellularLocation>
        <location evidence="1">Cell membrane</location>
        <topology evidence="1">Peripheral membrane protein</topology>
        <orientation evidence="1">Cytoplasmic side</orientation>
    </subcellularLocation>
</comment>
<dbReference type="GO" id="GO:0003774">
    <property type="term" value="F:cytoskeletal motor activity"/>
    <property type="evidence" value="ECO:0007669"/>
    <property type="project" value="InterPro"/>
</dbReference>
<dbReference type="InterPro" id="IPR018006">
    <property type="entry name" value="Flag_FliJ_proteobac"/>
</dbReference>
<proteinExistence type="inferred from homology"/>
<dbReference type="GO" id="GO:0006935">
    <property type="term" value="P:chemotaxis"/>
    <property type="evidence" value="ECO:0007669"/>
    <property type="project" value="UniProtKB-KW"/>
</dbReference>